<sequence>MRGILYVGTFSPSFKRGDGRVKYKYLPPPCVKIFCDNLPEFTLNFMLLESAQESAGAAIMWYTNGTVTDEAPEYCYNSAVISVNDTLVCSRIDETWQTPFKIADGSIIPDVAALSGLVKESSTSGVANNTNNDHETATQFKSNDSNNDAAIGAGVGVPLGVIALFAIGWVLWERHMRKKTPGAASPVSIDKSSYVRELNGSKAVELYDGSTVASYH</sequence>
<dbReference type="AlphaFoldDB" id="A0A9W9SX75"/>
<proteinExistence type="predicted"/>
<feature type="transmembrane region" description="Helical" evidence="2">
    <location>
        <begin position="149"/>
        <end position="172"/>
    </location>
</feature>
<reference evidence="3" key="1">
    <citation type="submission" date="2022-12" db="EMBL/GenBank/DDBJ databases">
        <authorList>
            <person name="Petersen C."/>
        </authorList>
    </citation>
    <scope>NUCLEOTIDE SEQUENCE</scope>
    <source>
        <strain evidence="3">IBT 15544</strain>
    </source>
</reference>
<dbReference type="RefSeq" id="XP_058307356.1">
    <property type="nucleotide sequence ID" value="XM_058453165.1"/>
</dbReference>
<keyword evidence="2" id="KW-0472">Membrane</keyword>
<dbReference type="Proteomes" id="UP001150904">
    <property type="component" value="Unassembled WGS sequence"/>
</dbReference>
<accession>A0A9W9SX75</accession>
<comment type="caution">
    <text evidence="3">The sequence shown here is derived from an EMBL/GenBank/DDBJ whole genome shotgun (WGS) entry which is preliminary data.</text>
</comment>
<gene>
    <name evidence="3" type="ORF">N7498_006103</name>
</gene>
<dbReference type="GeneID" id="83180466"/>
<keyword evidence="2" id="KW-1133">Transmembrane helix</keyword>
<evidence type="ECO:0000256" key="1">
    <source>
        <dbReference type="SAM" id="MobiDB-lite"/>
    </source>
</evidence>
<dbReference type="EMBL" id="JAPQKR010000013">
    <property type="protein sequence ID" value="KAJ5201440.1"/>
    <property type="molecule type" value="Genomic_DNA"/>
</dbReference>
<keyword evidence="2" id="KW-0812">Transmembrane</keyword>
<reference evidence="3" key="2">
    <citation type="journal article" date="2023" name="IMA Fungus">
        <title>Comparative genomic study of the Penicillium genus elucidates a diverse pangenome and 15 lateral gene transfer events.</title>
        <authorList>
            <person name="Petersen C."/>
            <person name="Sorensen T."/>
            <person name="Nielsen M.R."/>
            <person name="Sondergaard T.E."/>
            <person name="Sorensen J.L."/>
            <person name="Fitzpatrick D.A."/>
            <person name="Frisvad J.C."/>
            <person name="Nielsen K.L."/>
        </authorList>
    </citation>
    <scope>NUCLEOTIDE SEQUENCE</scope>
    <source>
        <strain evidence="3">IBT 15544</strain>
    </source>
</reference>
<evidence type="ECO:0000313" key="3">
    <source>
        <dbReference type="EMBL" id="KAJ5201440.1"/>
    </source>
</evidence>
<name>A0A9W9SX75_9EURO</name>
<feature type="region of interest" description="Disordered" evidence="1">
    <location>
        <begin position="123"/>
        <end position="143"/>
    </location>
</feature>
<evidence type="ECO:0000256" key="2">
    <source>
        <dbReference type="SAM" id="Phobius"/>
    </source>
</evidence>
<protein>
    <submittedName>
        <fullName evidence="3">Uncharacterized protein</fullName>
    </submittedName>
</protein>
<evidence type="ECO:0000313" key="4">
    <source>
        <dbReference type="Proteomes" id="UP001150904"/>
    </source>
</evidence>
<organism evidence="3 4">
    <name type="scientific">Penicillium cinerascens</name>
    <dbReference type="NCBI Taxonomy" id="70096"/>
    <lineage>
        <taxon>Eukaryota</taxon>
        <taxon>Fungi</taxon>
        <taxon>Dikarya</taxon>
        <taxon>Ascomycota</taxon>
        <taxon>Pezizomycotina</taxon>
        <taxon>Eurotiomycetes</taxon>
        <taxon>Eurotiomycetidae</taxon>
        <taxon>Eurotiales</taxon>
        <taxon>Aspergillaceae</taxon>
        <taxon>Penicillium</taxon>
    </lineage>
</organism>
<keyword evidence="4" id="KW-1185">Reference proteome</keyword>
<dbReference type="OrthoDB" id="5215637at2759"/>